<evidence type="ECO:0000259" key="3">
    <source>
        <dbReference type="PROSITE" id="PS51724"/>
    </source>
</evidence>
<dbReference type="Proteomes" id="UP000005019">
    <property type="component" value="Unassembled WGS sequence"/>
</dbReference>
<reference evidence="4 5" key="1">
    <citation type="journal article" date="2011" name="J. Bacteriol.">
        <title>Genome sequence of Methyloversatilis universalis FAM5T, a methylotrophic representative of the order Rhodocyclales.</title>
        <authorList>
            <person name="Kittichotirat W."/>
            <person name="Good N.M."/>
            <person name="Hall R."/>
            <person name="Bringel F."/>
            <person name="Lajus A."/>
            <person name="Medigue C."/>
            <person name="Smalley N.E."/>
            <person name="Beck D."/>
            <person name="Bumgarner R."/>
            <person name="Vuilleumier S."/>
            <person name="Kalyuzhnaya M.G."/>
        </authorList>
    </citation>
    <scope>NUCLEOTIDE SEQUENCE [LARGE SCALE GENOMIC DNA]</scope>
    <source>
        <strain evidence="5">ATCC BAA-1314 / JCM 13912 / FAM5</strain>
    </source>
</reference>
<dbReference type="eggNOG" id="COG3087">
    <property type="taxonomic scope" value="Bacteria"/>
</dbReference>
<sequence>MAKAPQKKAPPRKSRGGTVVGIFIGLVLGVVLSAGVMWYIHGSSLPLQVRENAPAPGLAPSQPAALPGKPGDKAAVPAPAETKRFDFYDLLPGNAQAPGNDKPAAPAAEAAPAPAPAAPAAPAADAPVAKLILQAGAFSSEEEADNLRARLALIGLESSVQKGTVAGKGTLYRVRLGPFASAEEMQRTRAELAQNGIEASVVR</sequence>
<keyword evidence="2" id="KW-0812">Transmembrane</keyword>
<feature type="transmembrane region" description="Helical" evidence="2">
    <location>
        <begin position="20"/>
        <end position="40"/>
    </location>
</feature>
<evidence type="ECO:0000256" key="2">
    <source>
        <dbReference type="SAM" id="Phobius"/>
    </source>
</evidence>
<dbReference type="RefSeq" id="WP_008063633.1">
    <property type="nucleotide sequence ID" value="NZ_AFHG01000057.1"/>
</dbReference>
<dbReference type="PROSITE" id="PS51724">
    <property type="entry name" value="SPOR"/>
    <property type="match status" value="1"/>
</dbReference>
<organism evidence="4 5">
    <name type="scientific">Methyloversatilis universalis (strain ATCC BAA-1314 / DSM 25237 / JCM 13912 / CCUG 52030 / FAM5)</name>
    <dbReference type="NCBI Taxonomy" id="1000565"/>
    <lineage>
        <taxon>Bacteria</taxon>
        <taxon>Pseudomonadati</taxon>
        <taxon>Pseudomonadota</taxon>
        <taxon>Betaproteobacteria</taxon>
        <taxon>Nitrosomonadales</taxon>
        <taxon>Sterolibacteriaceae</taxon>
        <taxon>Methyloversatilis</taxon>
    </lineage>
</organism>
<keyword evidence="2" id="KW-0472">Membrane</keyword>
<evidence type="ECO:0000313" key="4">
    <source>
        <dbReference type="EMBL" id="EGK70407.1"/>
    </source>
</evidence>
<dbReference type="EMBL" id="AFHG01000057">
    <property type="protein sequence ID" value="EGK70407.1"/>
    <property type="molecule type" value="Genomic_DNA"/>
</dbReference>
<gene>
    <name evidence="4" type="ORF">METUNv1_03312</name>
</gene>
<dbReference type="InterPro" id="IPR036680">
    <property type="entry name" value="SPOR-like_sf"/>
</dbReference>
<dbReference type="AlphaFoldDB" id="F5RGL9"/>
<feature type="compositionally biased region" description="Low complexity" evidence="1">
    <location>
        <begin position="103"/>
        <end position="112"/>
    </location>
</feature>
<dbReference type="STRING" id="1000565.METUNv1_03312"/>
<proteinExistence type="predicted"/>
<feature type="region of interest" description="Disordered" evidence="1">
    <location>
        <begin position="56"/>
        <end position="76"/>
    </location>
</feature>
<dbReference type="PANTHER" id="PTHR38687:SF1">
    <property type="entry name" value="CELL DIVISION PROTEIN DEDD"/>
    <property type="match status" value="1"/>
</dbReference>
<evidence type="ECO:0000313" key="5">
    <source>
        <dbReference type="Proteomes" id="UP000005019"/>
    </source>
</evidence>
<comment type="caution">
    <text evidence="4">The sequence shown here is derived from an EMBL/GenBank/DDBJ whole genome shotgun (WGS) entry which is preliminary data.</text>
</comment>
<dbReference type="GO" id="GO:0032153">
    <property type="term" value="C:cell division site"/>
    <property type="evidence" value="ECO:0007669"/>
    <property type="project" value="TreeGrafter"/>
</dbReference>
<feature type="domain" description="SPOR" evidence="3">
    <location>
        <begin position="125"/>
        <end position="203"/>
    </location>
</feature>
<feature type="region of interest" description="Disordered" evidence="1">
    <location>
        <begin position="91"/>
        <end position="120"/>
    </location>
</feature>
<dbReference type="PANTHER" id="PTHR38687">
    <property type="entry name" value="CELL DIVISION PROTEIN DEDD-RELATED"/>
    <property type="match status" value="1"/>
</dbReference>
<dbReference type="GO" id="GO:0042834">
    <property type="term" value="F:peptidoglycan binding"/>
    <property type="evidence" value="ECO:0007669"/>
    <property type="project" value="InterPro"/>
</dbReference>
<dbReference type="Pfam" id="PF05036">
    <property type="entry name" value="SPOR"/>
    <property type="match status" value="1"/>
</dbReference>
<dbReference type="OrthoDB" id="7063246at2"/>
<dbReference type="InterPro" id="IPR007730">
    <property type="entry name" value="SPOR-like_dom"/>
</dbReference>
<dbReference type="SUPFAM" id="SSF110997">
    <property type="entry name" value="Sporulation related repeat"/>
    <property type="match status" value="1"/>
</dbReference>
<evidence type="ECO:0000256" key="1">
    <source>
        <dbReference type="SAM" id="MobiDB-lite"/>
    </source>
</evidence>
<keyword evidence="2" id="KW-1133">Transmembrane helix</keyword>
<accession>F5RGL9</accession>
<keyword evidence="5" id="KW-1185">Reference proteome</keyword>
<protein>
    <submittedName>
        <fullName evidence="4">Sporulation related protein</fullName>
    </submittedName>
</protein>
<dbReference type="GO" id="GO:0030428">
    <property type="term" value="C:cell septum"/>
    <property type="evidence" value="ECO:0007669"/>
    <property type="project" value="TreeGrafter"/>
</dbReference>
<dbReference type="InterPro" id="IPR052521">
    <property type="entry name" value="Cell_div_SPOR-domain"/>
</dbReference>
<name>F5RGL9_METUF</name>
<dbReference type="Gene3D" id="3.30.70.1070">
    <property type="entry name" value="Sporulation related repeat"/>
    <property type="match status" value="1"/>
</dbReference>
<dbReference type="GO" id="GO:0032506">
    <property type="term" value="P:cytokinetic process"/>
    <property type="evidence" value="ECO:0007669"/>
    <property type="project" value="TreeGrafter"/>
</dbReference>